<dbReference type="RefSeq" id="WP_344607505.1">
    <property type="nucleotide sequence ID" value="NZ_BAAAHE010000037.1"/>
</dbReference>
<accession>A0ABN1H644</accession>
<comment type="cofactor">
    <cofactor evidence="1 19">
        <name>Mg(2+)</name>
        <dbReference type="ChEBI" id="CHEBI:18420"/>
    </cofactor>
</comment>
<evidence type="ECO:0000256" key="2">
    <source>
        <dbReference type="ARBA" id="ARBA00004651"/>
    </source>
</evidence>
<evidence type="ECO:0000256" key="12">
    <source>
        <dbReference type="ARBA" id="ARBA00022989"/>
    </source>
</evidence>
<evidence type="ECO:0000256" key="11">
    <source>
        <dbReference type="ARBA" id="ARBA00022842"/>
    </source>
</evidence>
<evidence type="ECO:0000313" key="21">
    <source>
        <dbReference type="Proteomes" id="UP001500957"/>
    </source>
</evidence>
<evidence type="ECO:0000256" key="9">
    <source>
        <dbReference type="ARBA" id="ARBA00022679"/>
    </source>
</evidence>
<feature type="transmembrane region" description="Helical" evidence="19">
    <location>
        <begin position="116"/>
        <end position="137"/>
    </location>
</feature>
<keyword evidence="9 19" id="KW-0808">Transferase</keyword>
<feature type="transmembrane region" description="Helical" evidence="19">
    <location>
        <begin position="240"/>
        <end position="258"/>
    </location>
</feature>
<evidence type="ECO:0000256" key="7">
    <source>
        <dbReference type="ARBA" id="ARBA00022475"/>
    </source>
</evidence>
<evidence type="ECO:0000256" key="15">
    <source>
        <dbReference type="ARBA" id="ARBA00032605"/>
    </source>
</evidence>
<comment type="catalytic activity">
    <reaction evidence="18 19">
        <text>alpha-ribazole 5'-phosphate + adenosylcob(III)inamide-GDP = adenosylcob(III)alamin 5'-phosphate + GMP + H(+)</text>
        <dbReference type="Rhea" id="RHEA:23560"/>
        <dbReference type="ChEBI" id="CHEBI:15378"/>
        <dbReference type="ChEBI" id="CHEBI:57918"/>
        <dbReference type="ChEBI" id="CHEBI:58115"/>
        <dbReference type="ChEBI" id="CHEBI:60487"/>
        <dbReference type="ChEBI" id="CHEBI:60493"/>
        <dbReference type="EC" id="2.7.8.26"/>
    </reaction>
</comment>
<feature type="transmembrane region" description="Helical" evidence="19">
    <location>
        <begin position="210"/>
        <end position="228"/>
    </location>
</feature>
<evidence type="ECO:0000256" key="6">
    <source>
        <dbReference type="ARBA" id="ARBA00015850"/>
    </source>
</evidence>
<keyword evidence="12 19" id="KW-1133">Transmembrane helix</keyword>
<dbReference type="Pfam" id="PF02654">
    <property type="entry name" value="CobS"/>
    <property type="match status" value="1"/>
</dbReference>
<dbReference type="PANTHER" id="PTHR34148">
    <property type="entry name" value="ADENOSYLCOBINAMIDE-GDP RIBAZOLETRANSFERASE"/>
    <property type="match status" value="1"/>
</dbReference>
<evidence type="ECO:0000256" key="4">
    <source>
        <dbReference type="ARBA" id="ARBA00010561"/>
    </source>
</evidence>
<dbReference type="InterPro" id="IPR003805">
    <property type="entry name" value="CobS"/>
</dbReference>
<evidence type="ECO:0000256" key="19">
    <source>
        <dbReference type="HAMAP-Rule" id="MF_00719"/>
    </source>
</evidence>
<comment type="catalytic activity">
    <reaction evidence="17 19">
        <text>alpha-ribazole + adenosylcob(III)inamide-GDP = adenosylcob(III)alamin + GMP + H(+)</text>
        <dbReference type="Rhea" id="RHEA:16049"/>
        <dbReference type="ChEBI" id="CHEBI:10329"/>
        <dbReference type="ChEBI" id="CHEBI:15378"/>
        <dbReference type="ChEBI" id="CHEBI:18408"/>
        <dbReference type="ChEBI" id="CHEBI:58115"/>
        <dbReference type="ChEBI" id="CHEBI:60487"/>
        <dbReference type="EC" id="2.7.8.26"/>
    </reaction>
</comment>
<comment type="subcellular location">
    <subcellularLocation>
        <location evidence="2 19">Cell membrane</location>
        <topology evidence="2 19">Multi-pass membrane protein</topology>
    </subcellularLocation>
</comment>
<protein>
    <recommendedName>
        <fullName evidence="6 19">Adenosylcobinamide-GDP ribazoletransferase</fullName>
        <ecNumber evidence="5 19">2.7.8.26</ecNumber>
    </recommendedName>
    <alternativeName>
        <fullName evidence="16 19">Cobalamin synthase</fullName>
    </alternativeName>
    <alternativeName>
        <fullName evidence="15 19">Cobalamin-5'-phosphate synthase</fullName>
    </alternativeName>
</protein>
<evidence type="ECO:0000256" key="10">
    <source>
        <dbReference type="ARBA" id="ARBA00022692"/>
    </source>
</evidence>
<sequence>MRFPARLTAGARLSVGLLTVVPVGAVRAEREQAGAAILCAPLVGAGLGAGVGLVAWGLGELGTSTLITGIGVVALFAALTRGLHLDGLADTADGLGSRKHPDGALAVMKASDIGPFGVLSILFAVLLQCVAAATLLARGPDHHAVALLALAAATARIPVVWACRAGLPAARPEGLGALVGGTVPGAAAAVWAGTALWVAALIGLWTDVGAARAVIAVGLALLAAAALLEHCRRRFGGMTGDVLGALVETAMTVALVVLSTT</sequence>
<keyword evidence="21" id="KW-1185">Reference proteome</keyword>
<comment type="pathway">
    <text evidence="3 19">Cofactor biosynthesis; adenosylcobalamin biosynthesis; adenosylcobalamin from cob(II)yrinate a,c-diamide: step 7/7.</text>
</comment>
<evidence type="ECO:0000256" key="5">
    <source>
        <dbReference type="ARBA" id="ARBA00013200"/>
    </source>
</evidence>
<keyword evidence="10 19" id="KW-0812">Transmembrane</keyword>
<dbReference type="EMBL" id="BAAAHE010000037">
    <property type="protein sequence ID" value="GAA0630015.1"/>
    <property type="molecule type" value="Genomic_DNA"/>
</dbReference>
<evidence type="ECO:0000256" key="3">
    <source>
        <dbReference type="ARBA" id="ARBA00004663"/>
    </source>
</evidence>
<feature type="transmembrane region" description="Helical" evidence="19">
    <location>
        <begin position="175"/>
        <end position="204"/>
    </location>
</feature>
<comment type="function">
    <text evidence="14 19">Joins adenosylcobinamide-GDP and alpha-ribazole to generate adenosylcobalamin (Ado-cobalamin). Also synthesizes adenosylcobalamin 5'-phosphate from adenosylcobinamide-GDP and alpha-ribazole 5'-phosphate.</text>
</comment>
<dbReference type="EC" id="2.7.8.26" evidence="5 19"/>
<feature type="transmembrane region" description="Helical" evidence="19">
    <location>
        <begin position="143"/>
        <end position="163"/>
    </location>
</feature>
<feature type="transmembrane region" description="Helical" evidence="19">
    <location>
        <begin position="33"/>
        <end position="55"/>
    </location>
</feature>
<evidence type="ECO:0000256" key="18">
    <source>
        <dbReference type="ARBA" id="ARBA00049504"/>
    </source>
</evidence>
<evidence type="ECO:0000256" key="14">
    <source>
        <dbReference type="ARBA" id="ARBA00025228"/>
    </source>
</evidence>
<keyword evidence="7 19" id="KW-1003">Cell membrane</keyword>
<gene>
    <name evidence="19" type="primary">cobS</name>
    <name evidence="20" type="ORF">GCM10009547_37140</name>
</gene>
<evidence type="ECO:0000256" key="8">
    <source>
        <dbReference type="ARBA" id="ARBA00022573"/>
    </source>
</evidence>
<reference evidence="20 21" key="1">
    <citation type="journal article" date="2019" name="Int. J. Syst. Evol. Microbiol.">
        <title>The Global Catalogue of Microorganisms (GCM) 10K type strain sequencing project: providing services to taxonomists for standard genome sequencing and annotation.</title>
        <authorList>
            <consortium name="The Broad Institute Genomics Platform"/>
            <consortium name="The Broad Institute Genome Sequencing Center for Infectious Disease"/>
            <person name="Wu L."/>
            <person name="Ma J."/>
        </authorList>
    </citation>
    <scope>NUCLEOTIDE SEQUENCE [LARGE SCALE GENOMIC DNA]</scope>
    <source>
        <strain evidence="20 21">JCM 10671</strain>
    </source>
</reference>
<keyword evidence="13 19" id="KW-0472">Membrane</keyword>
<comment type="similarity">
    <text evidence="4 19">Belongs to the CobS family.</text>
</comment>
<evidence type="ECO:0000256" key="17">
    <source>
        <dbReference type="ARBA" id="ARBA00048623"/>
    </source>
</evidence>
<organism evidence="20 21">
    <name type="scientific">Sporichthya brevicatena</name>
    <dbReference type="NCBI Taxonomy" id="171442"/>
    <lineage>
        <taxon>Bacteria</taxon>
        <taxon>Bacillati</taxon>
        <taxon>Actinomycetota</taxon>
        <taxon>Actinomycetes</taxon>
        <taxon>Sporichthyales</taxon>
        <taxon>Sporichthyaceae</taxon>
        <taxon>Sporichthya</taxon>
    </lineage>
</organism>
<keyword evidence="11 19" id="KW-0460">Magnesium</keyword>
<dbReference type="PANTHER" id="PTHR34148:SF1">
    <property type="entry name" value="ADENOSYLCOBINAMIDE-GDP RIBAZOLETRANSFERASE"/>
    <property type="match status" value="1"/>
</dbReference>
<comment type="caution">
    <text evidence="20">The sequence shown here is derived from an EMBL/GenBank/DDBJ whole genome shotgun (WGS) entry which is preliminary data.</text>
</comment>
<evidence type="ECO:0000256" key="13">
    <source>
        <dbReference type="ARBA" id="ARBA00023136"/>
    </source>
</evidence>
<evidence type="ECO:0000313" key="20">
    <source>
        <dbReference type="EMBL" id="GAA0630015.1"/>
    </source>
</evidence>
<evidence type="ECO:0000256" key="16">
    <source>
        <dbReference type="ARBA" id="ARBA00032853"/>
    </source>
</evidence>
<name>A0ABN1H644_9ACTN</name>
<keyword evidence="8 19" id="KW-0169">Cobalamin biosynthesis</keyword>
<dbReference type="Proteomes" id="UP001500957">
    <property type="component" value="Unassembled WGS sequence"/>
</dbReference>
<dbReference type="HAMAP" id="MF_00719">
    <property type="entry name" value="CobS"/>
    <property type="match status" value="1"/>
</dbReference>
<feature type="transmembrane region" description="Helical" evidence="19">
    <location>
        <begin position="61"/>
        <end position="79"/>
    </location>
</feature>
<evidence type="ECO:0000256" key="1">
    <source>
        <dbReference type="ARBA" id="ARBA00001946"/>
    </source>
</evidence>
<proteinExistence type="inferred from homology"/>